<dbReference type="EMBL" id="CP115543">
    <property type="protein sequence ID" value="WNH49439.1"/>
    <property type="molecule type" value="Genomic_DNA"/>
</dbReference>
<proteinExistence type="predicted"/>
<gene>
    <name evidence="1" type="ORF">PDM28_03660</name>
</gene>
<sequence>MNLSTFAHRLAPFARQTARKQDPAVAEKDAINRALGTAKGISEVLMVVRNLPLSLGNRAFKEELNLQRFIRQLDVRLPSEQDYAAVEKSVRCIDRDLEGMEKILCLEQGKPGSRNHSDYVHILNSRKQGIPLKALMRTK</sequence>
<reference evidence="1 2" key="1">
    <citation type="submission" date="2022-12" db="EMBL/GenBank/DDBJ databases">
        <title>Two new species, Stenotrophomonas aracearum and Stenotrophomonas oahuensis, isolated from Anthurium (Araceae family) in Hawaii.</title>
        <authorList>
            <person name="Chunag S.C."/>
            <person name="Dobhal S."/>
            <person name="Alvarez A."/>
            <person name="Arif M."/>
        </authorList>
    </citation>
    <scope>NUCLEOTIDE SEQUENCE [LARGE SCALE GENOMIC DNA]</scope>
    <source>
        <strain evidence="1 2">A5588</strain>
    </source>
</reference>
<accession>A0ABY9YGH6</accession>
<dbReference type="RefSeq" id="WP_311183861.1">
    <property type="nucleotide sequence ID" value="NZ_CP115543.1"/>
</dbReference>
<evidence type="ECO:0000313" key="2">
    <source>
        <dbReference type="Proteomes" id="UP001305421"/>
    </source>
</evidence>
<keyword evidence="2" id="KW-1185">Reference proteome</keyword>
<organism evidence="1 2">
    <name type="scientific">Stenotrophomonas aracearum</name>
    <dbReference type="NCBI Taxonomy" id="3003272"/>
    <lineage>
        <taxon>Bacteria</taxon>
        <taxon>Pseudomonadati</taxon>
        <taxon>Pseudomonadota</taxon>
        <taxon>Gammaproteobacteria</taxon>
        <taxon>Lysobacterales</taxon>
        <taxon>Lysobacteraceae</taxon>
        <taxon>Stenotrophomonas</taxon>
    </lineage>
</organism>
<dbReference type="Proteomes" id="UP001305421">
    <property type="component" value="Chromosome"/>
</dbReference>
<name>A0ABY9YGH6_9GAMM</name>
<evidence type="ECO:0000313" key="1">
    <source>
        <dbReference type="EMBL" id="WNH49439.1"/>
    </source>
</evidence>
<protein>
    <submittedName>
        <fullName evidence="1">Uncharacterized protein</fullName>
    </submittedName>
</protein>